<sequence>MANLRYENLIPNTRDIVDCIIPNIAANFGIHNCVAAIPQEIRMRRWDCDKRDHIKEESEDDPRNWGVQFLKELLSISRIKKENGETVEAWYADLKRKMQKNLAKKNGDKHPWVRLADVKWLREHYQSGASLDSDEEGNEVVARESSSDNSTSEGSEMAEYIAEAQEFSKKPGHPSYVPKQVSNMLKRRRAETPPLRKSKRWQRQESASATLDQFEGRKKARRSIGGYAPRNTATAFNAEFDFDDDPSFQDSSTQLLVPAALPTPSDSSHPFEYNTHAHSYSRHRQAPASDIANDDEETSLYQLQLELEVAEAELKAAKLRLRVVEGKRRAAAEMESNQDTLEENISFD</sequence>
<feature type="region of interest" description="Disordered" evidence="1">
    <location>
        <begin position="129"/>
        <end position="226"/>
    </location>
</feature>
<dbReference type="EMBL" id="ML977736">
    <property type="protein sequence ID" value="KAF1993066.1"/>
    <property type="molecule type" value="Genomic_DNA"/>
</dbReference>
<gene>
    <name evidence="2" type="ORF">P154DRAFT_583172</name>
</gene>
<protein>
    <submittedName>
        <fullName evidence="2">Uncharacterized protein</fullName>
    </submittedName>
</protein>
<evidence type="ECO:0000256" key="1">
    <source>
        <dbReference type="SAM" id="MobiDB-lite"/>
    </source>
</evidence>
<name>A0A6A5W5Z7_9PLEO</name>
<dbReference type="AlphaFoldDB" id="A0A6A5W5Z7"/>
<dbReference type="OrthoDB" id="3781687at2759"/>
<dbReference type="Proteomes" id="UP000799779">
    <property type="component" value="Unassembled WGS sequence"/>
</dbReference>
<accession>A0A6A5W5Z7</accession>
<keyword evidence="3" id="KW-1185">Reference proteome</keyword>
<organism evidence="2 3">
    <name type="scientific">Amniculicola lignicola CBS 123094</name>
    <dbReference type="NCBI Taxonomy" id="1392246"/>
    <lineage>
        <taxon>Eukaryota</taxon>
        <taxon>Fungi</taxon>
        <taxon>Dikarya</taxon>
        <taxon>Ascomycota</taxon>
        <taxon>Pezizomycotina</taxon>
        <taxon>Dothideomycetes</taxon>
        <taxon>Pleosporomycetidae</taxon>
        <taxon>Pleosporales</taxon>
        <taxon>Amniculicolaceae</taxon>
        <taxon>Amniculicola</taxon>
    </lineage>
</organism>
<evidence type="ECO:0000313" key="3">
    <source>
        <dbReference type="Proteomes" id="UP000799779"/>
    </source>
</evidence>
<evidence type="ECO:0000313" key="2">
    <source>
        <dbReference type="EMBL" id="KAF1993066.1"/>
    </source>
</evidence>
<proteinExistence type="predicted"/>
<feature type="region of interest" description="Disordered" evidence="1">
    <location>
        <begin position="329"/>
        <end position="348"/>
    </location>
</feature>
<reference evidence="2" key="1">
    <citation type="journal article" date="2020" name="Stud. Mycol.">
        <title>101 Dothideomycetes genomes: a test case for predicting lifestyles and emergence of pathogens.</title>
        <authorList>
            <person name="Haridas S."/>
            <person name="Albert R."/>
            <person name="Binder M."/>
            <person name="Bloem J."/>
            <person name="Labutti K."/>
            <person name="Salamov A."/>
            <person name="Andreopoulos B."/>
            <person name="Baker S."/>
            <person name="Barry K."/>
            <person name="Bills G."/>
            <person name="Bluhm B."/>
            <person name="Cannon C."/>
            <person name="Castanera R."/>
            <person name="Culley D."/>
            <person name="Daum C."/>
            <person name="Ezra D."/>
            <person name="Gonzalez J."/>
            <person name="Henrissat B."/>
            <person name="Kuo A."/>
            <person name="Liang C."/>
            <person name="Lipzen A."/>
            <person name="Lutzoni F."/>
            <person name="Magnuson J."/>
            <person name="Mondo S."/>
            <person name="Nolan M."/>
            <person name="Ohm R."/>
            <person name="Pangilinan J."/>
            <person name="Park H.-J."/>
            <person name="Ramirez L."/>
            <person name="Alfaro M."/>
            <person name="Sun H."/>
            <person name="Tritt A."/>
            <person name="Yoshinaga Y."/>
            <person name="Zwiers L.-H."/>
            <person name="Turgeon B."/>
            <person name="Goodwin S."/>
            <person name="Spatafora J."/>
            <person name="Crous P."/>
            <person name="Grigoriev I."/>
        </authorList>
    </citation>
    <scope>NUCLEOTIDE SEQUENCE</scope>
    <source>
        <strain evidence="2">CBS 123094</strain>
    </source>
</reference>